<keyword evidence="4" id="KW-1185">Reference proteome</keyword>
<dbReference type="InterPro" id="IPR003808">
    <property type="entry name" value="Fe-S_metab-assoc_dom"/>
</dbReference>
<dbReference type="OrthoDB" id="411584at2759"/>
<evidence type="ECO:0000313" key="3">
    <source>
        <dbReference type="EMBL" id="KAG5175191.1"/>
    </source>
</evidence>
<dbReference type="EMBL" id="JAFCMP010000552">
    <property type="protein sequence ID" value="KAG5175191.1"/>
    <property type="molecule type" value="Genomic_DNA"/>
</dbReference>
<protein>
    <recommendedName>
        <fullName evidence="2">Fe-S metabolism associated domain-containing protein</fullName>
    </recommendedName>
</protein>
<dbReference type="PANTHER" id="PTHR43597:SF5">
    <property type="entry name" value="SUFE-LIKE PROTEIN 2, CHLOROPLASTIC"/>
    <property type="match status" value="1"/>
</dbReference>
<feature type="domain" description="Fe-S metabolism associated" evidence="2">
    <location>
        <begin position="1"/>
        <end position="91"/>
    </location>
</feature>
<dbReference type="Proteomes" id="UP000664859">
    <property type="component" value="Unassembled WGS sequence"/>
</dbReference>
<dbReference type="Gene3D" id="3.90.1010.10">
    <property type="match status" value="1"/>
</dbReference>
<dbReference type="SUPFAM" id="SSF82649">
    <property type="entry name" value="SufE/NifU"/>
    <property type="match status" value="1"/>
</dbReference>
<organism evidence="3 4">
    <name type="scientific">Tribonema minus</name>
    <dbReference type="NCBI Taxonomy" id="303371"/>
    <lineage>
        <taxon>Eukaryota</taxon>
        <taxon>Sar</taxon>
        <taxon>Stramenopiles</taxon>
        <taxon>Ochrophyta</taxon>
        <taxon>PX clade</taxon>
        <taxon>Xanthophyceae</taxon>
        <taxon>Tribonematales</taxon>
        <taxon>Tribonemataceae</taxon>
        <taxon>Tribonema</taxon>
    </lineage>
</organism>
<comment type="similarity">
    <text evidence="1">Belongs to the SufE family.</text>
</comment>
<proteinExistence type="inferred from homology"/>
<feature type="non-terminal residue" evidence="3">
    <location>
        <position position="1"/>
    </location>
</feature>
<accession>A0A835YIJ7</accession>
<gene>
    <name evidence="3" type="ORF">JKP88DRAFT_150074</name>
</gene>
<dbReference type="AlphaFoldDB" id="A0A835YIJ7"/>
<comment type="caution">
    <text evidence="3">The sequence shown here is derived from an EMBL/GenBank/DDBJ whole genome shotgun (WGS) entry which is preliminary data.</text>
</comment>
<evidence type="ECO:0000313" key="4">
    <source>
        <dbReference type="Proteomes" id="UP000664859"/>
    </source>
</evidence>
<dbReference type="PANTHER" id="PTHR43597">
    <property type="entry name" value="SULFUR ACCEPTOR PROTEIN CSDE"/>
    <property type="match status" value="1"/>
</dbReference>
<evidence type="ECO:0000256" key="1">
    <source>
        <dbReference type="ARBA" id="ARBA00010282"/>
    </source>
</evidence>
<reference evidence="3" key="1">
    <citation type="submission" date="2021-02" db="EMBL/GenBank/DDBJ databases">
        <title>First Annotated Genome of the Yellow-green Alga Tribonema minus.</title>
        <authorList>
            <person name="Mahan K.M."/>
        </authorList>
    </citation>
    <scope>NUCLEOTIDE SEQUENCE</scope>
    <source>
        <strain evidence="3">UTEX B ZZ1240</strain>
    </source>
</reference>
<dbReference type="Pfam" id="PF02657">
    <property type="entry name" value="SufE"/>
    <property type="match status" value="1"/>
</dbReference>
<evidence type="ECO:0000259" key="2">
    <source>
        <dbReference type="Pfam" id="PF02657"/>
    </source>
</evidence>
<name>A0A835YIJ7_9STRA</name>
<sequence>KVRGCTAEVRVAVDLRRADDAGLLTVRLGGTSDARLTRGILALLVEGLEGESADAVLQLDGKVIAAAIGSQAGLTESRINGLGNILSVVQAQ</sequence>
<feature type="non-terminal residue" evidence="3">
    <location>
        <position position="92"/>
    </location>
</feature>